<keyword evidence="5 9" id="KW-0735">Signal-anchor</keyword>
<keyword evidence="8" id="KW-0472">Membrane</keyword>
<keyword evidence="11" id="KW-1185">Reference proteome</keyword>
<evidence type="ECO:0000313" key="10">
    <source>
        <dbReference type="EMBL" id="OQR77153.1"/>
    </source>
</evidence>
<evidence type="ECO:0000256" key="4">
    <source>
        <dbReference type="ARBA" id="ARBA00022692"/>
    </source>
</evidence>
<evidence type="ECO:0000256" key="9">
    <source>
        <dbReference type="RuleBase" id="RU364016"/>
    </source>
</evidence>
<dbReference type="Proteomes" id="UP000192247">
    <property type="component" value="Unassembled WGS sequence"/>
</dbReference>
<dbReference type="STRING" id="418985.A0A1V9XUP2"/>
<keyword evidence="3 9" id="KW-0808">Transferase</keyword>
<dbReference type="Gene3D" id="3.90.550.50">
    <property type="match status" value="1"/>
</dbReference>
<dbReference type="FunCoup" id="A0A1V9XUP2">
    <property type="interactions" value="441"/>
</dbReference>
<protein>
    <recommendedName>
        <fullName evidence="9">Hexosyltransferase</fullName>
        <ecNumber evidence="9">2.4.1.-</ecNumber>
    </recommendedName>
</protein>
<gene>
    <name evidence="10" type="ORF">BIW11_07294</name>
</gene>
<dbReference type="EMBL" id="MNPL01003894">
    <property type="protein sequence ID" value="OQR77153.1"/>
    <property type="molecule type" value="Genomic_DNA"/>
</dbReference>
<proteinExistence type="inferred from homology"/>
<dbReference type="InterPro" id="IPR051227">
    <property type="entry name" value="CS_glycosyltransferase"/>
</dbReference>
<dbReference type="Pfam" id="PF05679">
    <property type="entry name" value="CHGN"/>
    <property type="match status" value="1"/>
</dbReference>
<dbReference type="GO" id="GO:0032580">
    <property type="term" value="C:Golgi cisterna membrane"/>
    <property type="evidence" value="ECO:0007669"/>
    <property type="project" value="UniProtKB-SubCell"/>
</dbReference>
<keyword evidence="4" id="KW-0812">Transmembrane</keyword>
<dbReference type="InParanoid" id="A0A1V9XUP2"/>
<accession>A0A1V9XUP2</accession>
<dbReference type="InterPro" id="IPR008428">
    <property type="entry name" value="Chond_GalNAc"/>
</dbReference>
<evidence type="ECO:0000256" key="2">
    <source>
        <dbReference type="ARBA" id="ARBA00009239"/>
    </source>
</evidence>
<dbReference type="PANTHER" id="PTHR12369:SF13">
    <property type="entry name" value="HEXOSYLTRANSFERASE"/>
    <property type="match status" value="1"/>
</dbReference>
<dbReference type="EC" id="2.4.1.-" evidence="9"/>
<evidence type="ECO:0000256" key="1">
    <source>
        <dbReference type="ARBA" id="ARBA00004447"/>
    </source>
</evidence>
<organism evidence="10 11">
    <name type="scientific">Tropilaelaps mercedesae</name>
    <dbReference type="NCBI Taxonomy" id="418985"/>
    <lineage>
        <taxon>Eukaryota</taxon>
        <taxon>Metazoa</taxon>
        <taxon>Ecdysozoa</taxon>
        <taxon>Arthropoda</taxon>
        <taxon>Chelicerata</taxon>
        <taxon>Arachnida</taxon>
        <taxon>Acari</taxon>
        <taxon>Parasitiformes</taxon>
        <taxon>Mesostigmata</taxon>
        <taxon>Gamasina</taxon>
        <taxon>Dermanyssoidea</taxon>
        <taxon>Laelapidae</taxon>
        <taxon>Tropilaelaps</taxon>
    </lineage>
</organism>
<comment type="caution">
    <text evidence="10">The sequence shown here is derived from an EMBL/GenBank/DDBJ whole genome shotgun (WGS) entry which is preliminary data.</text>
</comment>
<keyword evidence="7 9" id="KW-0333">Golgi apparatus</keyword>
<keyword evidence="6" id="KW-1133">Transmembrane helix</keyword>
<evidence type="ECO:0000313" key="11">
    <source>
        <dbReference type="Proteomes" id="UP000192247"/>
    </source>
</evidence>
<evidence type="ECO:0000256" key="8">
    <source>
        <dbReference type="ARBA" id="ARBA00023136"/>
    </source>
</evidence>
<dbReference type="OrthoDB" id="9985088at2759"/>
<dbReference type="PANTHER" id="PTHR12369">
    <property type="entry name" value="CHONDROITIN SYNTHASE"/>
    <property type="match status" value="1"/>
</dbReference>
<reference evidence="10 11" key="1">
    <citation type="journal article" date="2017" name="Gigascience">
        <title>Draft genome of the honey bee ectoparasitic mite, Tropilaelaps mercedesae, is shaped by the parasitic life history.</title>
        <authorList>
            <person name="Dong X."/>
            <person name="Armstrong S.D."/>
            <person name="Xia D."/>
            <person name="Makepeace B.L."/>
            <person name="Darby A.C."/>
            <person name="Kadowaki T."/>
        </authorList>
    </citation>
    <scope>NUCLEOTIDE SEQUENCE [LARGE SCALE GENOMIC DNA]</scope>
    <source>
        <strain evidence="10">Wuxi-XJTLU</strain>
    </source>
</reference>
<sequence>MEGGLSPSRLRSVTTSAVIKEMIMGRSFLRRLPLFVGLLIGASAALLLIAPLHCEGPPEDIEPIINLQTRSMNAHKVNQLAIIRPRFYSTELKIKEKLLAVALSDPHSISSFAAALNYTLGSHVTKLIFYVCASGVGSDNARMLRPNVVYVASGCSSLLYHVLAHLAARQLVKDYDFLFIARDSTFVRGENLMSLVNHISVAQEVYMGLPVSTDSRVCELEAGILFSRPTIEKVLANLQQCASSNLASLGDEDIADCMSHLVGFPCQTELGQGRFLSVDAERRLSSASFNDPQSPVISVAPLATHSAFYILNHHLDGQTSRKVRRQLQGISSAIADVNSKCDMPGDVWPRGVRPQFKPKKRFDILRTAYFNRTHVLWSQDSRVIRNLDDLALRDIDEALKACERLVQTPLQLMAGWRTIDPAAGVRYLVDVLVRNDIHRLEVVRPLSLTELVVMPHVTEDSRITLVLWVHAHEIENVLAFLGHYALFMKKGEHITLLLVFLFQRNGSEEIFNPIRSAAEEYSKQFGKTPSRIAILKIQCPKHLPEFGLMDIVASKLEKDDIILLVQPNVRLSVNFLNRVRMNTIRGEQVFLPIPFTTFNPRVSENSQPALLSKDSGFFDENSVDVLSVHTVDYLELRRTLPHIPLATVSADLDQEAYRSLTFGIAELLLICKKRLIMRAAEPELRLEYMRRDCERTSSNLRQVSHCYHSRRKTLGSKKQLAALLLR</sequence>
<evidence type="ECO:0000256" key="7">
    <source>
        <dbReference type="ARBA" id="ARBA00023034"/>
    </source>
</evidence>
<dbReference type="AlphaFoldDB" id="A0A1V9XUP2"/>
<comment type="similarity">
    <text evidence="2 9">Belongs to the chondroitin N-acetylgalactosaminyltransferase family.</text>
</comment>
<dbReference type="GO" id="GO:0047238">
    <property type="term" value="F:glucuronosyl-N-acetylgalactosaminyl-proteoglycan 4-beta-N-acetylgalactosaminyltransferase activity"/>
    <property type="evidence" value="ECO:0007669"/>
    <property type="project" value="TreeGrafter"/>
</dbReference>
<comment type="subcellular location">
    <subcellularLocation>
        <location evidence="1 9">Golgi apparatus</location>
        <location evidence="1 9">Golgi stack membrane</location>
        <topology evidence="1 9">Single-pass type II membrane protein</topology>
    </subcellularLocation>
</comment>
<evidence type="ECO:0000256" key="3">
    <source>
        <dbReference type="ARBA" id="ARBA00022679"/>
    </source>
</evidence>
<evidence type="ECO:0000256" key="5">
    <source>
        <dbReference type="ARBA" id="ARBA00022968"/>
    </source>
</evidence>
<evidence type="ECO:0000256" key="6">
    <source>
        <dbReference type="ARBA" id="ARBA00022989"/>
    </source>
</evidence>
<name>A0A1V9XUP2_9ACAR</name>